<feature type="domain" description="TfoX N-terminal" evidence="1">
    <location>
        <begin position="15"/>
        <end position="104"/>
    </location>
</feature>
<dbReference type="RefSeq" id="WP_073571942.1">
    <property type="nucleotide sequence ID" value="NZ_FRXN01000003.1"/>
</dbReference>
<reference evidence="3" key="1">
    <citation type="submission" date="2016-12" db="EMBL/GenBank/DDBJ databases">
        <authorList>
            <person name="Varghese N."/>
            <person name="Submissions S."/>
        </authorList>
    </citation>
    <scope>NUCLEOTIDE SEQUENCE [LARGE SCALE GENOMIC DNA]</scope>
    <source>
        <strain evidence="3">DSM 25035</strain>
    </source>
</reference>
<organism evidence="2 3">
    <name type="scientific">Algoriphagus zhangzhouensis</name>
    <dbReference type="NCBI Taxonomy" id="1073327"/>
    <lineage>
        <taxon>Bacteria</taxon>
        <taxon>Pseudomonadati</taxon>
        <taxon>Bacteroidota</taxon>
        <taxon>Cytophagia</taxon>
        <taxon>Cytophagales</taxon>
        <taxon>Cyclobacteriaceae</taxon>
        <taxon>Algoriphagus</taxon>
    </lineage>
</organism>
<keyword evidence="3" id="KW-1185">Reference proteome</keyword>
<evidence type="ECO:0000313" key="2">
    <source>
        <dbReference type="EMBL" id="SHO62750.1"/>
    </source>
</evidence>
<dbReference type="AlphaFoldDB" id="A0A1M7ZCZ5"/>
<dbReference type="Pfam" id="PF04993">
    <property type="entry name" value="TfoX_N"/>
    <property type="match status" value="1"/>
</dbReference>
<evidence type="ECO:0000259" key="1">
    <source>
        <dbReference type="Pfam" id="PF04993"/>
    </source>
</evidence>
<dbReference type="EMBL" id="FRXN01000003">
    <property type="protein sequence ID" value="SHO62750.1"/>
    <property type="molecule type" value="Genomic_DNA"/>
</dbReference>
<accession>A0A1M7ZCZ5</accession>
<dbReference type="InterPro" id="IPR007076">
    <property type="entry name" value="TfoX_N"/>
</dbReference>
<evidence type="ECO:0000313" key="3">
    <source>
        <dbReference type="Proteomes" id="UP000184609"/>
    </source>
</evidence>
<dbReference type="Proteomes" id="UP000184609">
    <property type="component" value="Unassembled WGS sequence"/>
</dbReference>
<dbReference type="Gene3D" id="3.30.1460.30">
    <property type="entry name" value="YgaC/TfoX-N like chaperone"/>
    <property type="match status" value="1"/>
</dbReference>
<dbReference type="OrthoDB" id="214902at2"/>
<dbReference type="SUPFAM" id="SSF159894">
    <property type="entry name" value="YgaC/TfoX-N like"/>
    <property type="match status" value="1"/>
</dbReference>
<proteinExistence type="predicted"/>
<sequence>MAYDIQLADRVREYLAQFPHLEIEEKKMFSGMAFLINDKMCVNISGENLMCRFDPAREEEIAERSGYLPTIMKGKAMKGYCYVEPLGFQNPDEFKFWIDLCLEFNERAKSSKKKK</sequence>
<protein>
    <submittedName>
        <fullName evidence="2">TfoX N-terminal domain-containing protein</fullName>
    </submittedName>
</protein>
<name>A0A1M7ZCZ5_9BACT</name>
<dbReference type="STRING" id="1073327.SAMN04488108_2288"/>
<gene>
    <name evidence="2" type="ORF">SAMN04488108_2288</name>
</gene>